<dbReference type="EMBL" id="MK071981">
    <property type="protein sequence ID" value="AYV75838.1"/>
    <property type="molecule type" value="Genomic_DNA"/>
</dbReference>
<organism evidence="1">
    <name type="scientific">Terrestrivirus sp</name>
    <dbReference type="NCBI Taxonomy" id="2487775"/>
    <lineage>
        <taxon>Viruses</taxon>
        <taxon>Varidnaviria</taxon>
        <taxon>Bamfordvirae</taxon>
        <taxon>Nucleocytoviricota</taxon>
        <taxon>Megaviricetes</taxon>
        <taxon>Imitervirales</taxon>
        <taxon>Mimiviridae</taxon>
        <taxon>Klosneuvirinae</taxon>
    </lineage>
</organism>
<gene>
    <name evidence="1" type="ORF">Terrestrivirus3_107</name>
</gene>
<sequence length="396" mass="46969">MNIKLRNKKKYYYESFWRKNKKDNERDSEGKTYPWPHPDPIKWSEESQFTRKLFKVQDYLKTKNKYNTELPKVQGIESLSPSVGWDHYDCILCDAKNIFNGIFTMNNINWRDDLTHYISVHNIKPSEEFIDTIYQFSPIKKTKKTIQWESDIYSIESMQYLKLEKNQIHIMDALMRHGGYTKKYFDKNNNEVYRYSEHAGLLDFTDTGLDKIIISGKTSRVDKGDEEIYLPKDMPYALDYEYIFHTHPPTPKPGGRAGQGIMYEFPSISDLFHFIDHYNNGTTQGSLVITSEGLYNIRKLELDNKKIKINENSMYREMNNVMRRSQMEAIEKYGIDFSSYEFYSKIAQDTKYISQINSVLNKYKINIDYFPRHKDSKGNWVIESIHLPVFVIKSID</sequence>
<name>A0A3G4ZLY0_9VIRU</name>
<evidence type="ECO:0000313" key="1">
    <source>
        <dbReference type="EMBL" id="AYV75838.1"/>
    </source>
</evidence>
<reference evidence="1" key="1">
    <citation type="submission" date="2018-10" db="EMBL/GenBank/DDBJ databases">
        <title>Hidden diversity of soil giant viruses.</title>
        <authorList>
            <person name="Schulz F."/>
            <person name="Alteio L."/>
            <person name="Goudeau D."/>
            <person name="Ryan E.M."/>
            <person name="Malmstrom R.R."/>
            <person name="Blanchard J."/>
            <person name="Woyke T."/>
        </authorList>
    </citation>
    <scope>NUCLEOTIDE SEQUENCE</scope>
    <source>
        <strain evidence="1">TEV1</strain>
    </source>
</reference>
<protein>
    <submittedName>
        <fullName evidence="1">Uncharacterized protein</fullName>
    </submittedName>
</protein>
<accession>A0A3G4ZLY0</accession>
<proteinExistence type="predicted"/>